<dbReference type="Gene3D" id="2.160.20.120">
    <property type="match status" value="1"/>
</dbReference>
<protein>
    <submittedName>
        <fullName evidence="3">DUF2807 domain-containing protein</fullName>
    </submittedName>
</protein>
<feature type="domain" description="Putative auto-transporter adhesin head GIN" evidence="2">
    <location>
        <begin position="33"/>
        <end position="220"/>
    </location>
</feature>
<dbReference type="PANTHER" id="PTHR39200">
    <property type="entry name" value="HYPOTHETICAL EXPORTED PROTEIN"/>
    <property type="match status" value="1"/>
</dbReference>
<dbReference type="AlphaFoldDB" id="A0A831PI62"/>
<dbReference type="Proteomes" id="UP000886047">
    <property type="component" value="Unassembled WGS sequence"/>
</dbReference>
<evidence type="ECO:0000313" key="3">
    <source>
        <dbReference type="EMBL" id="HDR50344.1"/>
    </source>
</evidence>
<name>A0A831PI62_9BACT</name>
<keyword evidence="1" id="KW-0732">Signal</keyword>
<gene>
    <name evidence="3" type="ORF">ENN90_01815</name>
</gene>
<organism evidence="3">
    <name type="scientific">Mariniphaga anaerophila</name>
    <dbReference type="NCBI Taxonomy" id="1484053"/>
    <lineage>
        <taxon>Bacteria</taxon>
        <taxon>Pseudomonadati</taxon>
        <taxon>Bacteroidota</taxon>
        <taxon>Bacteroidia</taxon>
        <taxon>Marinilabiliales</taxon>
        <taxon>Prolixibacteraceae</taxon>
        <taxon>Mariniphaga</taxon>
    </lineage>
</organism>
<dbReference type="Pfam" id="PF10988">
    <property type="entry name" value="DUF2807"/>
    <property type="match status" value="1"/>
</dbReference>
<evidence type="ECO:0000259" key="2">
    <source>
        <dbReference type="Pfam" id="PF10988"/>
    </source>
</evidence>
<evidence type="ECO:0000256" key="1">
    <source>
        <dbReference type="SAM" id="SignalP"/>
    </source>
</evidence>
<reference evidence="3" key="1">
    <citation type="journal article" date="2020" name="mSystems">
        <title>Genome- and Community-Level Interaction Insights into Carbon Utilization and Element Cycling Functions of Hydrothermarchaeota in Hydrothermal Sediment.</title>
        <authorList>
            <person name="Zhou Z."/>
            <person name="Liu Y."/>
            <person name="Xu W."/>
            <person name="Pan J."/>
            <person name="Luo Z.H."/>
            <person name="Li M."/>
        </authorList>
    </citation>
    <scope>NUCLEOTIDE SEQUENCE [LARGE SCALE GENOMIC DNA]</scope>
    <source>
        <strain evidence="3">SpSt-1217</strain>
    </source>
</reference>
<feature type="chain" id="PRO_5032896296" evidence="1">
    <location>
        <begin position="24"/>
        <end position="235"/>
    </location>
</feature>
<dbReference type="PANTHER" id="PTHR39200:SF1">
    <property type="entry name" value="AUTO-TRANSPORTER ADHESIN HEAD GIN DOMAIN-CONTAINING PROTEIN-RELATED"/>
    <property type="match status" value="1"/>
</dbReference>
<proteinExistence type="predicted"/>
<dbReference type="EMBL" id="DSDK01000105">
    <property type="protein sequence ID" value="HDR50344.1"/>
    <property type="molecule type" value="Genomic_DNA"/>
</dbReference>
<accession>A0A831PI62</accession>
<dbReference type="InterPro" id="IPR021255">
    <property type="entry name" value="DUF2807"/>
</dbReference>
<feature type="signal peptide" evidence="1">
    <location>
        <begin position="1"/>
        <end position="23"/>
    </location>
</feature>
<comment type="caution">
    <text evidence="3">The sequence shown here is derived from an EMBL/GenBank/DDBJ whole genome shotgun (WGS) entry which is preliminary data.</text>
</comment>
<sequence>MKTKQFFLSLFIFGFVFSNAAFAEREEREVSSFSEISLRISGKVHLEQGNRQRVRVEAKSSTLEEIITEVKGRELIIRFKSNNIFRRSFNPGRVDIYITVPEINALSVSGSGDIIADSKIKSRILDLTVSGSGDISLKNLDAERVKAAVSGSGNILIGKGRTADEFEVAISGSGNVKAENFEAKNVNAKISGSGSCRVNAVDYLKARVAGSGNVLYKGNPQIDTSVMGSGRVKKL</sequence>